<dbReference type="AlphaFoldDB" id="A0A5E5BRJ2"/>
<keyword evidence="3" id="KW-1185">Reference proteome</keyword>
<name>A0A5E5BRJ2_9BURK</name>
<feature type="region of interest" description="Disordered" evidence="1">
    <location>
        <begin position="1"/>
        <end position="29"/>
    </location>
</feature>
<organism evidence="2 3">
    <name type="scientific">Pandoraea bronchicola</name>
    <dbReference type="NCBI Taxonomy" id="2508287"/>
    <lineage>
        <taxon>Bacteria</taxon>
        <taxon>Pseudomonadati</taxon>
        <taxon>Pseudomonadota</taxon>
        <taxon>Betaproteobacteria</taxon>
        <taxon>Burkholderiales</taxon>
        <taxon>Burkholderiaceae</taxon>
        <taxon>Pandoraea</taxon>
    </lineage>
</organism>
<protein>
    <submittedName>
        <fullName evidence="2">Uncharacterized protein</fullName>
    </submittedName>
</protein>
<sequence length="46" mass="4816">MSSKNATVATEITDDTPSEETAKAGNELPDFEVIPVDGCLSSLNAF</sequence>
<accession>A0A5E5BRJ2</accession>
<evidence type="ECO:0000313" key="3">
    <source>
        <dbReference type="Proteomes" id="UP000382040"/>
    </source>
</evidence>
<gene>
    <name evidence="2" type="ORF">PBR20603_00844</name>
</gene>
<dbReference type="EMBL" id="CABPST010000001">
    <property type="protein sequence ID" value="VVE86920.1"/>
    <property type="molecule type" value="Genomic_DNA"/>
</dbReference>
<feature type="compositionally biased region" description="Polar residues" evidence="1">
    <location>
        <begin position="1"/>
        <end position="10"/>
    </location>
</feature>
<dbReference type="Proteomes" id="UP000382040">
    <property type="component" value="Unassembled WGS sequence"/>
</dbReference>
<dbReference type="RefSeq" id="WP_174977768.1">
    <property type="nucleotide sequence ID" value="NZ_CABPST010000001.1"/>
</dbReference>
<proteinExistence type="predicted"/>
<reference evidence="2 3" key="1">
    <citation type="submission" date="2019-08" db="EMBL/GenBank/DDBJ databases">
        <authorList>
            <person name="Peeters C."/>
        </authorList>
    </citation>
    <scope>NUCLEOTIDE SEQUENCE [LARGE SCALE GENOMIC DNA]</scope>
    <source>
        <strain evidence="2 3">LMG 20603</strain>
    </source>
</reference>
<evidence type="ECO:0000313" key="2">
    <source>
        <dbReference type="EMBL" id="VVE86920.1"/>
    </source>
</evidence>
<evidence type="ECO:0000256" key="1">
    <source>
        <dbReference type="SAM" id="MobiDB-lite"/>
    </source>
</evidence>